<evidence type="ECO:0000313" key="2">
    <source>
        <dbReference type="Proteomes" id="UP000009045"/>
    </source>
</evidence>
<evidence type="ECO:0000313" key="1">
    <source>
        <dbReference type="EMBL" id="ABA56120.1"/>
    </source>
</evidence>
<sequence>MNAVLVGSTRTRAGRTKMPLKLLSGMMKASGDEALLIMERDVGGDEIVLVTKEALLDIADPPLCNECRLQQYVTVFSDIASKKFDGKELAPDGRVAVTATDVSVWKVNHPDAT</sequence>
<dbReference type="EMBL" id="DQ145546">
    <property type="protein sequence ID" value="ABA56120.1"/>
    <property type="molecule type" value="Genomic_DNA"/>
</dbReference>
<accession>Q1WL80</accession>
<keyword evidence="1" id="KW-0614">Plasmid</keyword>
<dbReference type="AlphaFoldDB" id="Q1WL80"/>
<reference evidence="1 2" key="1">
    <citation type="journal article" date="2006" name="Appl. Environ. Microbiol.">
        <title>Sequence analysis of the 144-kilobase accessory plasmid pSmeSM11a, isolated from a dominant Sinorhizobium meliloti strain identified during a long-term field release experiment.</title>
        <authorList>
            <person name="Stiens M."/>
            <person name="Schneiker S."/>
            <person name="Keller M."/>
            <person name="Kuhn S."/>
            <person name="Puhler A."/>
            <person name="Schluter A."/>
        </authorList>
    </citation>
    <scope>NUCLEOTIDE SEQUENCE [LARGE SCALE GENOMIC DNA]</scope>
    <source>
        <strain evidence="2">SM11</strain>
        <plasmid evidence="1 2">pSmeSM11a</plasmid>
    </source>
</reference>
<proteinExistence type="predicted"/>
<reference evidence="2" key="2">
    <citation type="journal article" date="2011" name="J. Biotechnol.">
        <title>The complete genome sequence of the dominant Sinorhizobium meliloti field isolate SM11 extends the S. meliloti pan-genome.</title>
        <authorList>
            <person name="Schneiker-Bekel S."/>
            <person name="Wibberg D."/>
            <person name="Bekel T."/>
            <person name="Blom J."/>
            <person name="Linke B."/>
            <person name="Neuweger H."/>
            <person name="Stiens M."/>
            <person name="Vorholter F.J."/>
            <person name="Weidner S."/>
            <person name="Goesmann A."/>
            <person name="Puhler A."/>
            <person name="Schluter A."/>
        </authorList>
    </citation>
    <scope>NUCLEOTIDE SEQUENCE [LARGE SCALE GENOMIC DNA]</scope>
    <source>
        <strain evidence="2">SM11</strain>
        <plasmid evidence="2">pSmeSM11a</plasmid>
    </source>
</reference>
<name>Q1WL80_SINMM</name>
<organism evidence="1 2">
    <name type="scientific">Sinorhizobium meliloti (strain SM11)</name>
    <dbReference type="NCBI Taxonomy" id="707241"/>
    <lineage>
        <taxon>Bacteria</taxon>
        <taxon>Pseudomonadati</taxon>
        <taxon>Pseudomonadota</taxon>
        <taxon>Alphaproteobacteria</taxon>
        <taxon>Hyphomicrobiales</taxon>
        <taxon>Rhizobiaceae</taxon>
        <taxon>Sinorhizobium/Ensifer group</taxon>
        <taxon>Sinorhizobium</taxon>
    </lineage>
</organism>
<protein>
    <submittedName>
        <fullName evidence="1">Uncharacterized protein</fullName>
    </submittedName>
</protein>
<dbReference type="Proteomes" id="UP000009045">
    <property type="component" value="Plasmid pSmeSM11a"/>
</dbReference>
<geneLocation type="plasmid" evidence="1 2">
    <name>pSmeSM11a</name>
</geneLocation>